<dbReference type="PANTHER" id="PTHR47027:SF20">
    <property type="entry name" value="REVERSE TRANSCRIPTASE-LIKE PROTEIN WITH RNA-DIRECTED DNA POLYMERASE DOMAIN"/>
    <property type="match status" value="1"/>
</dbReference>
<feature type="compositionally biased region" description="Basic and acidic residues" evidence="1">
    <location>
        <begin position="311"/>
        <end position="332"/>
    </location>
</feature>
<sequence length="553" mass="64903">MSRPESNARKQSICRAGGVKTVRAAGSGSRSDLLTSVADGEVGVVVTSEDTAQCDTRRRVLPPTEELDCRSAGDPGPAKLRRTSACSGTHATISPSPGCPPHFFRLLSRNLKVRIYKTVILPVVLYGCENWTLTLREEHRLRVLENKVLRKIFGAKRDEVTGEWRKLHNIELHALYSSPDIIRNNKSRRLRWTGHVARRGESRNGYRVLVGRPERKRPLGRPRRRWEDNIKLDLREVGYDDREWINLAQDRGQWRAYVRAAMNLQVLKAVKRQQYEEKDNNRSKRKTTNGQKKYKERQQRSKRQTRKDKKGAKDRQGKTKKEQKTDNKGAKDRHQRSKRKTTKEQKKDKENKKGAKDRQQRSKRKTTKEQKKDKERQQRNKRKTTKEQRKDNKGAKDRQQRSKRKTTKEQKTDNKGAKERQQMNKRQTTKEQRKDNKEGKERQQRSKGKTTKEQKTDKKEAKDRQQRSKGQTTREQKKGNKGAKRRQQRSKRKTTKEQKKDNKGAKDRQQRSKRQTTKEQRKDNKGAKGRLQRSKGKTTKEQKKDNKGAKERQ</sequence>
<evidence type="ECO:0000313" key="3">
    <source>
        <dbReference type="Proteomes" id="UP001148838"/>
    </source>
</evidence>
<evidence type="ECO:0000313" key="2">
    <source>
        <dbReference type="EMBL" id="KAJ4435329.1"/>
    </source>
</evidence>
<comment type="caution">
    <text evidence="2">The sequence shown here is derived from an EMBL/GenBank/DDBJ whole genome shotgun (WGS) entry which is preliminary data.</text>
</comment>
<feature type="compositionally biased region" description="Basic residues" evidence="1">
    <location>
        <begin position="527"/>
        <end position="537"/>
    </location>
</feature>
<feature type="compositionally biased region" description="Basic and acidic residues" evidence="1">
    <location>
        <begin position="385"/>
        <end position="400"/>
    </location>
</feature>
<dbReference type="PANTHER" id="PTHR47027">
    <property type="entry name" value="REVERSE TRANSCRIPTASE DOMAIN-CONTAINING PROTEIN"/>
    <property type="match status" value="1"/>
</dbReference>
<feature type="compositionally biased region" description="Basic and acidic residues" evidence="1">
    <location>
        <begin position="407"/>
        <end position="478"/>
    </location>
</feature>
<feature type="compositionally biased region" description="Basic and acidic residues" evidence="1">
    <location>
        <begin position="495"/>
        <end position="526"/>
    </location>
</feature>
<accession>A0ABQ8SMD0</accession>
<keyword evidence="3" id="KW-1185">Reference proteome</keyword>
<organism evidence="2 3">
    <name type="scientific">Periplaneta americana</name>
    <name type="common">American cockroach</name>
    <name type="synonym">Blatta americana</name>
    <dbReference type="NCBI Taxonomy" id="6978"/>
    <lineage>
        <taxon>Eukaryota</taxon>
        <taxon>Metazoa</taxon>
        <taxon>Ecdysozoa</taxon>
        <taxon>Arthropoda</taxon>
        <taxon>Hexapoda</taxon>
        <taxon>Insecta</taxon>
        <taxon>Pterygota</taxon>
        <taxon>Neoptera</taxon>
        <taxon>Polyneoptera</taxon>
        <taxon>Dictyoptera</taxon>
        <taxon>Blattodea</taxon>
        <taxon>Blattoidea</taxon>
        <taxon>Blattidae</taxon>
        <taxon>Blattinae</taxon>
        <taxon>Periplaneta</taxon>
    </lineage>
</organism>
<feature type="compositionally biased region" description="Basic and acidic residues" evidence="1">
    <location>
        <begin position="342"/>
        <end position="360"/>
    </location>
</feature>
<reference evidence="2 3" key="1">
    <citation type="journal article" date="2022" name="Allergy">
        <title>Genome assembly and annotation of Periplaneta americana reveal a comprehensive cockroach allergen profile.</title>
        <authorList>
            <person name="Wang L."/>
            <person name="Xiong Q."/>
            <person name="Saelim N."/>
            <person name="Wang L."/>
            <person name="Nong W."/>
            <person name="Wan A.T."/>
            <person name="Shi M."/>
            <person name="Liu X."/>
            <person name="Cao Q."/>
            <person name="Hui J.H.L."/>
            <person name="Sookrung N."/>
            <person name="Leung T.F."/>
            <person name="Tungtrongchitr A."/>
            <person name="Tsui S.K.W."/>
        </authorList>
    </citation>
    <scope>NUCLEOTIDE SEQUENCE [LARGE SCALE GENOMIC DNA]</scope>
    <source>
        <strain evidence="2">PWHHKU_190912</strain>
    </source>
</reference>
<dbReference type="Proteomes" id="UP001148838">
    <property type="component" value="Unassembled WGS sequence"/>
</dbReference>
<feature type="compositionally biased region" description="Basic and acidic residues" evidence="1">
    <location>
        <begin position="367"/>
        <end position="378"/>
    </location>
</feature>
<proteinExistence type="predicted"/>
<feature type="compositionally biased region" description="Basic residues" evidence="1">
    <location>
        <begin position="283"/>
        <end position="310"/>
    </location>
</feature>
<feature type="region of interest" description="Disordered" evidence="1">
    <location>
        <begin position="274"/>
        <end position="553"/>
    </location>
</feature>
<protein>
    <submittedName>
        <fullName evidence="2">Uncharacterized protein</fullName>
    </submittedName>
</protein>
<gene>
    <name evidence="2" type="ORF">ANN_17939</name>
</gene>
<name>A0ABQ8SMD0_PERAM</name>
<evidence type="ECO:0000256" key="1">
    <source>
        <dbReference type="SAM" id="MobiDB-lite"/>
    </source>
</evidence>
<feature type="compositionally biased region" description="Basic residues" evidence="1">
    <location>
        <begin position="479"/>
        <end position="494"/>
    </location>
</feature>
<dbReference type="EMBL" id="JAJSOF020000023">
    <property type="protein sequence ID" value="KAJ4435329.1"/>
    <property type="molecule type" value="Genomic_DNA"/>
</dbReference>
<feature type="compositionally biased region" description="Basic and acidic residues" evidence="1">
    <location>
        <begin position="538"/>
        <end position="553"/>
    </location>
</feature>